<comment type="caution">
    <text evidence="2">The sequence shown here is derived from an EMBL/GenBank/DDBJ whole genome shotgun (WGS) entry which is preliminary data.</text>
</comment>
<protein>
    <submittedName>
        <fullName evidence="2">Uncharacterized protein</fullName>
    </submittedName>
</protein>
<name>A0A0G1RN78_9BACT</name>
<dbReference type="AlphaFoldDB" id="A0A0G1RN78"/>
<feature type="region of interest" description="Disordered" evidence="1">
    <location>
        <begin position="241"/>
        <end position="264"/>
    </location>
</feature>
<gene>
    <name evidence="2" type="ORF">UX45_C0028G0009</name>
</gene>
<sequence length="421" mass="48017">MRISPRLSPESTPSTTLHESILSSVSSVRDSLPEQYRVHFETLRQEIIDFAASHDIPSEALAKPDLLRKAAEELPTKDLERLAFLLERFEHLIVKKEPWTNKEALEYGEKYYHLEKQYTAQVTLLEKSGILKEGAILGIDDKKYPIPTLEQIAIRLFERRETLETKHDQGFTKLLLVPFGMSLDTLRETLKQFLLDYKQKNSSFDLSTNIPLWTLGEYQGADIGDSPKLVYHSQSFANEGHGGKTKTEILGGQETPGQARSDNGRMGDNGWKGWTVHLFQPSNPKDLNSKGFASIPRKGQGILQGDLTPRPPFETDKFSAEYLSLLQSSKDNLDSPYFQESGMTPEDWIMAFMTHLTETGNPMDDWRTHKEGIPYLIGAFFPSSIFVPFAYWNRDIHHVRLDREEYCTHGENFGTRSSVMI</sequence>
<evidence type="ECO:0000313" key="2">
    <source>
        <dbReference type="EMBL" id="KKU31428.1"/>
    </source>
</evidence>
<accession>A0A0G1RN78</accession>
<reference evidence="2 3" key="1">
    <citation type="journal article" date="2015" name="Nature">
        <title>rRNA introns, odd ribosomes, and small enigmatic genomes across a large radiation of phyla.</title>
        <authorList>
            <person name="Brown C.T."/>
            <person name="Hug L.A."/>
            <person name="Thomas B.C."/>
            <person name="Sharon I."/>
            <person name="Castelle C.J."/>
            <person name="Singh A."/>
            <person name="Wilkins M.J."/>
            <person name="Williams K.H."/>
            <person name="Banfield J.F."/>
        </authorList>
    </citation>
    <scope>NUCLEOTIDE SEQUENCE [LARGE SCALE GENOMIC DNA]</scope>
</reference>
<dbReference type="Proteomes" id="UP000034705">
    <property type="component" value="Unassembled WGS sequence"/>
</dbReference>
<evidence type="ECO:0000256" key="1">
    <source>
        <dbReference type="SAM" id="MobiDB-lite"/>
    </source>
</evidence>
<proteinExistence type="predicted"/>
<organism evidence="2 3">
    <name type="scientific">Candidatus Uhrbacteria bacterium GW2011_GWF2_46_218</name>
    <dbReference type="NCBI Taxonomy" id="1619001"/>
    <lineage>
        <taxon>Bacteria</taxon>
        <taxon>Candidatus Uhriibacteriota</taxon>
    </lineage>
</organism>
<dbReference type="EMBL" id="LCMG01000028">
    <property type="protein sequence ID" value="KKU31428.1"/>
    <property type="molecule type" value="Genomic_DNA"/>
</dbReference>
<evidence type="ECO:0000313" key="3">
    <source>
        <dbReference type="Proteomes" id="UP000034705"/>
    </source>
</evidence>